<evidence type="ECO:0000259" key="8">
    <source>
        <dbReference type="Pfam" id="PF01694"/>
    </source>
</evidence>
<feature type="transmembrane region" description="Helical" evidence="7">
    <location>
        <begin position="66"/>
        <end position="86"/>
    </location>
</feature>
<dbReference type="SUPFAM" id="SSF144091">
    <property type="entry name" value="Rhomboid-like"/>
    <property type="match status" value="1"/>
</dbReference>
<evidence type="ECO:0000256" key="7">
    <source>
        <dbReference type="SAM" id="Phobius"/>
    </source>
</evidence>
<dbReference type="EMBL" id="DVHU01000013">
    <property type="protein sequence ID" value="HIR92082.1"/>
    <property type="molecule type" value="Genomic_DNA"/>
</dbReference>
<feature type="domain" description="Peptidase S54 rhomboid" evidence="8">
    <location>
        <begin position="57"/>
        <end position="197"/>
    </location>
</feature>
<comment type="subcellular location">
    <subcellularLocation>
        <location evidence="1">Membrane</location>
        <topology evidence="1">Multi-pass membrane protein</topology>
    </subcellularLocation>
</comment>
<dbReference type="Proteomes" id="UP000886841">
    <property type="component" value="Unassembled WGS sequence"/>
</dbReference>
<protein>
    <submittedName>
        <fullName evidence="9">Rhomboid family intramembrane serine protease</fullName>
    </submittedName>
</protein>
<dbReference type="GO" id="GO:0004252">
    <property type="term" value="F:serine-type endopeptidase activity"/>
    <property type="evidence" value="ECO:0007669"/>
    <property type="project" value="InterPro"/>
</dbReference>
<dbReference type="InterPro" id="IPR050925">
    <property type="entry name" value="Rhomboid_protease_S54"/>
</dbReference>
<evidence type="ECO:0000256" key="5">
    <source>
        <dbReference type="ARBA" id="ARBA00022989"/>
    </source>
</evidence>
<name>A0A9D1JFD1_9FIRM</name>
<feature type="transmembrane region" description="Helical" evidence="7">
    <location>
        <begin position="178"/>
        <end position="196"/>
    </location>
</feature>
<dbReference type="GO" id="GO:0016020">
    <property type="term" value="C:membrane"/>
    <property type="evidence" value="ECO:0007669"/>
    <property type="project" value="UniProtKB-SubCell"/>
</dbReference>
<feature type="transmembrane region" description="Helical" evidence="7">
    <location>
        <begin position="15"/>
        <end position="35"/>
    </location>
</feature>
<evidence type="ECO:0000256" key="6">
    <source>
        <dbReference type="ARBA" id="ARBA00023136"/>
    </source>
</evidence>
<keyword evidence="6 7" id="KW-0472">Membrane</keyword>
<dbReference type="GO" id="GO:0006508">
    <property type="term" value="P:proteolysis"/>
    <property type="evidence" value="ECO:0007669"/>
    <property type="project" value="UniProtKB-KW"/>
</dbReference>
<dbReference type="InterPro" id="IPR022764">
    <property type="entry name" value="Peptidase_S54_rhomboid_dom"/>
</dbReference>
<accession>A0A9D1JFD1</accession>
<feature type="transmembrane region" description="Helical" evidence="7">
    <location>
        <begin position="98"/>
        <end position="118"/>
    </location>
</feature>
<dbReference type="Gene3D" id="1.20.1540.10">
    <property type="entry name" value="Rhomboid-like"/>
    <property type="match status" value="1"/>
</dbReference>
<dbReference type="PANTHER" id="PTHR43731:SF14">
    <property type="entry name" value="PRESENILIN-ASSOCIATED RHOMBOID-LIKE PROTEIN, MITOCHONDRIAL"/>
    <property type="match status" value="1"/>
</dbReference>
<dbReference type="PANTHER" id="PTHR43731">
    <property type="entry name" value="RHOMBOID PROTEASE"/>
    <property type="match status" value="1"/>
</dbReference>
<keyword evidence="5 7" id="KW-1133">Transmembrane helix</keyword>
<evidence type="ECO:0000256" key="3">
    <source>
        <dbReference type="ARBA" id="ARBA00022692"/>
    </source>
</evidence>
<evidence type="ECO:0000313" key="9">
    <source>
        <dbReference type="EMBL" id="HIR92082.1"/>
    </source>
</evidence>
<comment type="similarity">
    <text evidence="2">Belongs to the peptidase S54 family.</text>
</comment>
<evidence type="ECO:0000256" key="1">
    <source>
        <dbReference type="ARBA" id="ARBA00004141"/>
    </source>
</evidence>
<comment type="caution">
    <text evidence="9">The sequence shown here is derived from an EMBL/GenBank/DDBJ whole genome shotgun (WGS) entry which is preliminary data.</text>
</comment>
<dbReference type="AlphaFoldDB" id="A0A9D1JFD1"/>
<reference evidence="9" key="1">
    <citation type="submission" date="2020-10" db="EMBL/GenBank/DDBJ databases">
        <authorList>
            <person name="Gilroy R."/>
        </authorList>
    </citation>
    <scope>NUCLEOTIDE SEQUENCE</scope>
    <source>
        <strain evidence="9">ChiSxjej1B13-7041</strain>
    </source>
</reference>
<reference evidence="9" key="2">
    <citation type="journal article" date="2021" name="PeerJ">
        <title>Extensive microbial diversity within the chicken gut microbiome revealed by metagenomics and culture.</title>
        <authorList>
            <person name="Gilroy R."/>
            <person name="Ravi A."/>
            <person name="Getino M."/>
            <person name="Pursley I."/>
            <person name="Horton D.L."/>
            <person name="Alikhan N.F."/>
            <person name="Baker D."/>
            <person name="Gharbi K."/>
            <person name="Hall N."/>
            <person name="Watson M."/>
            <person name="Adriaenssens E.M."/>
            <person name="Foster-Nyarko E."/>
            <person name="Jarju S."/>
            <person name="Secka A."/>
            <person name="Antonio M."/>
            <person name="Oren A."/>
            <person name="Chaudhuri R.R."/>
            <person name="La Ragione R."/>
            <person name="Hildebrand F."/>
            <person name="Pallen M.J."/>
        </authorList>
    </citation>
    <scope>NUCLEOTIDE SEQUENCE</scope>
    <source>
        <strain evidence="9">ChiSxjej1B13-7041</strain>
    </source>
</reference>
<feature type="transmembrane region" description="Helical" evidence="7">
    <location>
        <begin position="156"/>
        <end position="172"/>
    </location>
</feature>
<proteinExistence type="inferred from homology"/>
<feature type="transmembrane region" description="Helical" evidence="7">
    <location>
        <begin position="124"/>
        <end position="144"/>
    </location>
</feature>
<keyword evidence="4" id="KW-0378">Hydrolase</keyword>
<evidence type="ECO:0000313" key="10">
    <source>
        <dbReference type="Proteomes" id="UP000886841"/>
    </source>
</evidence>
<dbReference type="InterPro" id="IPR035952">
    <property type="entry name" value="Rhomboid-like_sf"/>
</dbReference>
<organism evidence="9 10">
    <name type="scientific">Candidatus Egerieimonas intestinavium</name>
    <dbReference type="NCBI Taxonomy" id="2840777"/>
    <lineage>
        <taxon>Bacteria</taxon>
        <taxon>Bacillati</taxon>
        <taxon>Bacillota</taxon>
        <taxon>Clostridia</taxon>
        <taxon>Lachnospirales</taxon>
        <taxon>Lachnospiraceae</taxon>
        <taxon>Lachnospiraceae incertae sedis</taxon>
        <taxon>Candidatus Egerieimonas</taxon>
    </lineage>
</organism>
<evidence type="ECO:0000256" key="4">
    <source>
        <dbReference type="ARBA" id="ARBA00022801"/>
    </source>
</evidence>
<keyword evidence="3 7" id="KW-0812">Transmembrane</keyword>
<sequence length="203" mass="22425">MDALEKIFSNPKKNWVNLLLIGINGILFLLAELAGSTLDNGWAIRWGASYTPLIQAGEYWRLFTSMFYHFGFQHLFNNMLLLLFLGDALESQLGHLKYLFLYLAGGLGGNLLSLYLDIRSGDPVVSAGASGCVFAVVGGLLYVLVRRKGRLEEMTVQRLALMAILSIYYGFTSAQVDNAAHIGGLVSGFLLGILLYRRRGPEK</sequence>
<dbReference type="Pfam" id="PF01694">
    <property type="entry name" value="Rhomboid"/>
    <property type="match status" value="1"/>
</dbReference>
<keyword evidence="9" id="KW-0645">Protease</keyword>
<gene>
    <name evidence="9" type="ORF">IAB98_01500</name>
</gene>
<evidence type="ECO:0000256" key="2">
    <source>
        <dbReference type="ARBA" id="ARBA00009045"/>
    </source>
</evidence>